<name>A0ACB9DRI3_ARCLA</name>
<comment type="caution">
    <text evidence="1">The sequence shown here is derived from an EMBL/GenBank/DDBJ whole genome shotgun (WGS) entry which is preliminary data.</text>
</comment>
<gene>
    <name evidence="1" type="ORF">L6452_12168</name>
</gene>
<dbReference type="EMBL" id="CM042049">
    <property type="protein sequence ID" value="KAI3748811.1"/>
    <property type="molecule type" value="Genomic_DNA"/>
</dbReference>
<sequence>MGRGGRQGWGKSDDIGLGGSMIRKRVSNFITSLASCNCGDFEIPCSSFLHAFFPSVHHPYPLCPYKYVILTATSFQTKNSITWLSFRIPVQQQIKKKNMVDLDCKAKIVSSDSMPSRSPRPSNSSSNKLSVLVPPPPVRVLDLSPASDSACLAYDHYLRLPQIREFWNKEEFPGWKNEAVLKPALQALEFTFRFVSIVLSDPRPYANRREWTRRLESLATSQIELISLFCEDEDIGTAPIGDIGESGGVLKREGSSAEVWKLHDGGDATVLVSQISEESLLPRLATWKKSEDVAQKIMYSIECQMRRCPYTLGLGEPNLSGKPSLNYDAVCKPSELHSLSKTPPDQANVNNYENRTLFTTHQILESWIYVAQQLLKRIESEIDSNDFENASSDSYILEQVWKLLAEIEDLHLLMDPDDFLRLKNQLDIKTTSETESFCFRSKALIEITKVSKDLRHKVPYILDVEVDPMGGPRIQEAAMKLYRKKHNAEKIHLLQGLQAIEAAVKKFYYSYKQLLVVAMGSVEAKGSLAFLTVDSSDSLAQIFLEPTYFPSLDGAKTFLGDYWSHEGRSR</sequence>
<proteinExistence type="predicted"/>
<reference evidence="1 2" key="2">
    <citation type="journal article" date="2022" name="Mol. Ecol. Resour.">
        <title>The genomes of chicory, endive, great burdock and yacon provide insights into Asteraceae paleo-polyploidization history and plant inulin production.</title>
        <authorList>
            <person name="Fan W."/>
            <person name="Wang S."/>
            <person name="Wang H."/>
            <person name="Wang A."/>
            <person name="Jiang F."/>
            <person name="Liu H."/>
            <person name="Zhao H."/>
            <person name="Xu D."/>
            <person name="Zhang Y."/>
        </authorList>
    </citation>
    <scope>NUCLEOTIDE SEQUENCE [LARGE SCALE GENOMIC DNA]</scope>
    <source>
        <strain evidence="2">cv. Niubang</strain>
    </source>
</reference>
<organism evidence="1 2">
    <name type="scientific">Arctium lappa</name>
    <name type="common">Greater burdock</name>
    <name type="synonym">Lappa major</name>
    <dbReference type="NCBI Taxonomy" id="4217"/>
    <lineage>
        <taxon>Eukaryota</taxon>
        <taxon>Viridiplantae</taxon>
        <taxon>Streptophyta</taxon>
        <taxon>Embryophyta</taxon>
        <taxon>Tracheophyta</taxon>
        <taxon>Spermatophyta</taxon>
        <taxon>Magnoliopsida</taxon>
        <taxon>eudicotyledons</taxon>
        <taxon>Gunneridae</taxon>
        <taxon>Pentapetalae</taxon>
        <taxon>asterids</taxon>
        <taxon>campanulids</taxon>
        <taxon>Asterales</taxon>
        <taxon>Asteraceae</taxon>
        <taxon>Carduoideae</taxon>
        <taxon>Cardueae</taxon>
        <taxon>Arctiinae</taxon>
        <taxon>Arctium</taxon>
    </lineage>
</organism>
<accession>A0ACB9DRI3</accession>
<protein>
    <submittedName>
        <fullName evidence="1">Uncharacterized protein</fullName>
    </submittedName>
</protein>
<reference evidence="2" key="1">
    <citation type="journal article" date="2022" name="Mol. Ecol. Resour.">
        <title>The genomes of chicory, endive, great burdock and yacon provide insights into Asteraceae palaeo-polyploidization history and plant inulin production.</title>
        <authorList>
            <person name="Fan W."/>
            <person name="Wang S."/>
            <person name="Wang H."/>
            <person name="Wang A."/>
            <person name="Jiang F."/>
            <person name="Liu H."/>
            <person name="Zhao H."/>
            <person name="Xu D."/>
            <person name="Zhang Y."/>
        </authorList>
    </citation>
    <scope>NUCLEOTIDE SEQUENCE [LARGE SCALE GENOMIC DNA]</scope>
    <source>
        <strain evidence="2">cv. Niubang</strain>
    </source>
</reference>
<evidence type="ECO:0000313" key="1">
    <source>
        <dbReference type="EMBL" id="KAI3748811.1"/>
    </source>
</evidence>
<keyword evidence="2" id="KW-1185">Reference proteome</keyword>
<dbReference type="Proteomes" id="UP001055879">
    <property type="component" value="Linkage Group LG03"/>
</dbReference>
<evidence type="ECO:0000313" key="2">
    <source>
        <dbReference type="Proteomes" id="UP001055879"/>
    </source>
</evidence>